<evidence type="ECO:0000313" key="1">
    <source>
        <dbReference type="EMBL" id="MED6188777.1"/>
    </source>
</evidence>
<dbReference type="Proteomes" id="UP001341840">
    <property type="component" value="Unassembled WGS sequence"/>
</dbReference>
<comment type="caution">
    <text evidence="1">The sequence shown here is derived from an EMBL/GenBank/DDBJ whole genome shotgun (WGS) entry which is preliminary data.</text>
</comment>
<sequence>MAWGLLQIRWGLNGVGTGLRRDQGVGSCWDEGLGRWTPRRAARRLGMDTGVEGVEGEMDVVECVWGEAEGSCLGVEWERVRVMMLGFGHDELGSGPRLGTPRRGHPCLGVEVLVTKLTKGVGVSQGHA</sequence>
<proteinExistence type="predicted"/>
<protein>
    <submittedName>
        <fullName evidence="1">Uncharacterized protein</fullName>
    </submittedName>
</protein>
<organism evidence="1 2">
    <name type="scientific">Stylosanthes scabra</name>
    <dbReference type="NCBI Taxonomy" id="79078"/>
    <lineage>
        <taxon>Eukaryota</taxon>
        <taxon>Viridiplantae</taxon>
        <taxon>Streptophyta</taxon>
        <taxon>Embryophyta</taxon>
        <taxon>Tracheophyta</taxon>
        <taxon>Spermatophyta</taxon>
        <taxon>Magnoliopsida</taxon>
        <taxon>eudicotyledons</taxon>
        <taxon>Gunneridae</taxon>
        <taxon>Pentapetalae</taxon>
        <taxon>rosids</taxon>
        <taxon>fabids</taxon>
        <taxon>Fabales</taxon>
        <taxon>Fabaceae</taxon>
        <taxon>Papilionoideae</taxon>
        <taxon>50 kb inversion clade</taxon>
        <taxon>dalbergioids sensu lato</taxon>
        <taxon>Dalbergieae</taxon>
        <taxon>Pterocarpus clade</taxon>
        <taxon>Stylosanthes</taxon>
    </lineage>
</organism>
<accession>A0ABU6WS91</accession>
<keyword evidence="2" id="KW-1185">Reference proteome</keyword>
<reference evidence="1 2" key="1">
    <citation type="journal article" date="2023" name="Plants (Basel)">
        <title>Bridging the Gap: Combining Genomics and Transcriptomics Approaches to Understand Stylosanthes scabra, an Orphan Legume from the Brazilian Caatinga.</title>
        <authorList>
            <person name="Ferreira-Neto J.R.C."/>
            <person name="da Silva M.D."/>
            <person name="Binneck E."/>
            <person name="de Melo N.F."/>
            <person name="da Silva R.H."/>
            <person name="de Melo A.L.T.M."/>
            <person name="Pandolfi V."/>
            <person name="Bustamante F.O."/>
            <person name="Brasileiro-Vidal A.C."/>
            <person name="Benko-Iseppon A.M."/>
        </authorList>
    </citation>
    <scope>NUCLEOTIDE SEQUENCE [LARGE SCALE GENOMIC DNA]</scope>
    <source>
        <tissue evidence="1">Leaves</tissue>
    </source>
</reference>
<gene>
    <name evidence="1" type="ORF">PIB30_089110</name>
</gene>
<evidence type="ECO:0000313" key="2">
    <source>
        <dbReference type="Proteomes" id="UP001341840"/>
    </source>
</evidence>
<name>A0ABU6WS91_9FABA</name>
<dbReference type="EMBL" id="JASCZI010182892">
    <property type="protein sequence ID" value="MED6188777.1"/>
    <property type="molecule type" value="Genomic_DNA"/>
</dbReference>